<evidence type="ECO:0000313" key="9">
    <source>
        <dbReference type="EMBL" id="KAI0308328.1"/>
    </source>
</evidence>
<keyword evidence="2" id="KW-0813">Transport</keyword>
<feature type="transmembrane region" description="Helical" evidence="7">
    <location>
        <begin position="178"/>
        <end position="201"/>
    </location>
</feature>
<evidence type="ECO:0000256" key="4">
    <source>
        <dbReference type="ARBA" id="ARBA00022989"/>
    </source>
</evidence>
<dbReference type="PROSITE" id="PS50850">
    <property type="entry name" value="MFS"/>
    <property type="match status" value="1"/>
</dbReference>
<feature type="transmembrane region" description="Helical" evidence="7">
    <location>
        <begin position="208"/>
        <end position="228"/>
    </location>
</feature>
<evidence type="ECO:0000256" key="7">
    <source>
        <dbReference type="SAM" id="Phobius"/>
    </source>
</evidence>
<comment type="caution">
    <text evidence="9">The sequence shown here is derived from an EMBL/GenBank/DDBJ whole genome shotgun (WGS) entry which is preliminary data.</text>
</comment>
<feature type="transmembrane region" description="Helical" evidence="7">
    <location>
        <begin position="85"/>
        <end position="106"/>
    </location>
</feature>
<dbReference type="PANTHER" id="PTHR23502:SF51">
    <property type="entry name" value="QUINIDINE RESISTANCE PROTEIN 1-RELATED"/>
    <property type="match status" value="1"/>
</dbReference>
<dbReference type="InterPro" id="IPR020846">
    <property type="entry name" value="MFS_dom"/>
</dbReference>
<dbReference type="Pfam" id="PF07690">
    <property type="entry name" value="MFS_1"/>
    <property type="match status" value="1"/>
</dbReference>
<dbReference type="AlphaFoldDB" id="A0AAD4MDW1"/>
<evidence type="ECO:0000256" key="6">
    <source>
        <dbReference type="SAM" id="MobiDB-lite"/>
    </source>
</evidence>
<keyword evidence="4 7" id="KW-1133">Transmembrane helix</keyword>
<sequence>MASEESAVTQATRPPAPAPLSRKTPSIVDDDERKGATDKPYSVFTHREKWLIVSIGSYASLFSPLTTNIYLPAIPVISRDFHKSIELINLTVTMHMVMQGISPMIWGTLSDRWGRRPILLACLTTLSLSCVGLALVPTSAYWLLLLLRCVQASGSATTLAVGAGIVVDVSTPAERGGFIGAISLGPMVGLTFGPVIGGALAQGFGWRSIFWFLCIGSGSCGLGIFLIFPETLRAIVGDGSIPGGWIYALPIPIVGRKRIMKDVTEHPPSIPFMNPLRMFIYPDVLVLFFFSGTYYAVFSGVIANLSTTFERTYPYLTERDVGLCFLAVGGGLFIGTTLSGKFLNFQYRRINDNLTRQAQTNSGKGIDPTAAVKDSSFPIEKARLQVLPYFIFIYTACVIAYGWSLQSRVSIAVPLFLHAVIGATFICVMNAVQALLMDLVPNQGSSIAACSNVVRCSMGAGIVSLINPLIVALGDGWAYVVLGSFCVLAAPLLYIEIWRGPVWRERRRERERKVAFKFETESPRKGINTISVLDLKLSTGLNYSKLIALTKGQA</sequence>
<dbReference type="PANTHER" id="PTHR23502">
    <property type="entry name" value="MAJOR FACILITATOR SUPERFAMILY"/>
    <property type="match status" value="1"/>
</dbReference>
<feature type="transmembrane region" description="Helical" evidence="7">
    <location>
        <begin position="452"/>
        <end position="471"/>
    </location>
</feature>
<feature type="transmembrane region" description="Helical" evidence="7">
    <location>
        <begin position="118"/>
        <end position="136"/>
    </location>
</feature>
<dbReference type="Gene3D" id="1.20.1250.20">
    <property type="entry name" value="MFS general substrate transporter like domains"/>
    <property type="match status" value="1"/>
</dbReference>
<accession>A0AAD4MDW1</accession>
<feature type="transmembrane region" description="Helical" evidence="7">
    <location>
        <begin position="279"/>
        <end position="303"/>
    </location>
</feature>
<feature type="transmembrane region" description="Helical" evidence="7">
    <location>
        <begin position="386"/>
        <end position="403"/>
    </location>
</feature>
<evidence type="ECO:0000256" key="3">
    <source>
        <dbReference type="ARBA" id="ARBA00022692"/>
    </source>
</evidence>
<feature type="transmembrane region" description="Helical" evidence="7">
    <location>
        <begin position="234"/>
        <end position="254"/>
    </location>
</feature>
<keyword evidence="3 7" id="KW-0812">Transmembrane</keyword>
<feature type="transmembrane region" description="Helical" evidence="7">
    <location>
        <begin position="415"/>
        <end position="440"/>
    </location>
</feature>
<dbReference type="SUPFAM" id="SSF103473">
    <property type="entry name" value="MFS general substrate transporter"/>
    <property type="match status" value="1"/>
</dbReference>
<evidence type="ECO:0000256" key="2">
    <source>
        <dbReference type="ARBA" id="ARBA00022448"/>
    </source>
</evidence>
<gene>
    <name evidence="9" type="ORF">B0F90DRAFT_158568</name>
</gene>
<dbReference type="FunFam" id="1.20.1250.20:FF:000172">
    <property type="entry name" value="MFS multidrug resistance transporter"/>
    <property type="match status" value="1"/>
</dbReference>
<name>A0AAD4MDW1_9AGAM</name>
<organism evidence="9 10">
    <name type="scientific">Multifurca ochricompacta</name>
    <dbReference type="NCBI Taxonomy" id="376703"/>
    <lineage>
        <taxon>Eukaryota</taxon>
        <taxon>Fungi</taxon>
        <taxon>Dikarya</taxon>
        <taxon>Basidiomycota</taxon>
        <taxon>Agaricomycotina</taxon>
        <taxon>Agaricomycetes</taxon>
        <taxon>Russulales</taxon>
        <taxon>Russulaceae</taxon>
        <taxon>Multifurca</taxon>
    </lineage>
</organism>
<keyword evidence="5 7" id="KW-0472">Membrane</keyword>
<dbReference type="InterPro" id="IPR036259">
    <property type="entry name" value="MFS_trans_sf"/>
</dbReference>
<evidence type="ECO:0000259" key="8">
    <source>
        <dbReference type="PROSITE" id="PS50850"/>
    </source>
</evidence>
<comment type="subcellular location">
    <subcellularLocation>
        <location evidence="1">Membrane</location>
        <topology evidence="1">Multi-pass membrane protein</topology>
    </subcellularLocation>
</comment>
<feature type="region of interest" description="Disordered" evidence="6">
    <location>
        <begin position="1"/>
        <end position="34"/>
    </location>
</feature>
<evidence type="ECO:0000256" key="5">
    <source>
        <dbReference type="ARBA" id="ARBA00023136"/>
    </source>
</evidence>
<protein>
    <submittedName>
        <fullName evidence="9">MFS general substrate transporter</fullName>
    </submittedName>
</protein>
<keyword evidence="10" id="KW-1185">Reference proteome</keyword>
<dbReference type="EMBL" id="WTXG01000001">
    <property type="protein sequence ID" value="KAI0308328.1"/>
    <property type="molecule type" value="Genomic_DNA"/>
</dbReference>
<feature type="transmembrane region" description="Helical" evidence="7">
    <location>
        <begin position="323"/>
        <end position="343"/>
    </location>
</feature>
<feature type="transmembrane region" description="Helical" evidence="7">
    <location>
        <begin position="143"/>
        <end position="166"/>
    </location>
</feature>
<reference evidence="9" key="1">
    <citation type="journal article" date="2022" name="New Phytol.">
        <title>Evolutionary transition to the ectomycorrhizal habit in the genomes of a hyperdiverse lineage of mushroom-forming fungi.</title>
        <authorList>
            <person name="Looney B."/>
            <person name="Miyauchi S."/>
            <person name="Morin E."/>
            <person name="Drula E."/>
            <person name="Courty P.E."/>
            <person name="Kohler A."/>
            <person name="Kuo A."/>
            <person name="LaButti K."/>
            <person name="Pangilinan J."/>
            <person name="Lipzen A."/>
            <person name="Riley R."/>
            <person name="Andreopoulos W."/>
            <person name="He G."/>
            <person name="Johnson J."/>
            <person name="Nolan M."/>
            <person name="Tritt A."/>
            <person name="Barry K.W."/>
            <person name="Grigoriev I.V."/>
            <person name="Nagy L.G."/>
            <person name="Hibbett D."/>
            <person name="Henrissat B."/>
            <person name="Matheny P.B."/>
            <person name="Labbe J."/>
            <person name="Martin F.M."/>
        </authorList>
    </citation>
    <scope>NUCLEOTIDE SEQUENCE</scope>
    <source>
        <strain evidence="9">BPL690</strain>
    </source>
</reference>
<dbReference type="Proteomes" id="UP001203297">
    <property type="component" value="Unassembled WGS sequence"/>
</dbReference>
<dbReference type="GO" id="GO:0005886">
    <property type="term" value="C:plasma membrane"/>
    <property type="evidence" value="ECO:0007669"/>
    <property type="project" value="TreeGrafter"/>
</dbReference>
<evidence type="ECO:0000313" key="10">
    <source>
        <dbReference type="Proteomes" id="UP001203297"/>
    </source>
</evidence>
<feature type="domain" description="Major facilitator superfamily (MFS) profile" evidence="8">
    <location>
        <begin position="52"/>
        <end position="501"/>
    </location>
</feature>
<dbReference type="InterPro" id="IPR011701">
    <property type="entry name" value="MFS"/>
</dbReference>
<evidence type="ECO:0000256" key="1">
    <source>
        <dbReference type="ARBA" id="ARBA00004141"/>
    </source>
</evidence>
<feature type="transmembrane region" description="Helical" evidence="7">
    <location>
        <begin position="50"/>
        <end position="73"/>
    </location>
</feature>
<dbReference type="GO" id="GO:0022857">
    <property type="term" value="F:transmembrane transporter activity"/>
    <property type="evidence" value="ECO:0007669"/>
    <property type="project" value="InterPro"/>
</dbReference>
<proteinExistence type="predicted"/>
<feature type="compositionally biased region" description="Polar residues" evidence="6">
    <location>
        <begin position="1"/>
        <end position="12"/>
    </location>
</feature>
<feature type="transmembrane region" description="Helical" evidence="7">
    <location>
        <begin position="477"/>
        <end position="498"/>
    </location>
</feature>